<protein>
    <recommendedName>
        <fullName evidence="6">SURF1-like protein</fullName>
    </recommendedName>
</protein>
<keyword evidence="5 6" id="KW-0472">Membrane</keyword>
<dbReference type="Pfam" id="PF02104">
    <property type="entry name" value="SURF1"/>
    <property type="match status" value="1"/>
</dbReference>
<dbReference type="InterPro" id="IPR002994">
    <property type="entry name" value="Surf1/Shy1"/>
</dbReference>
<evidence type="ECO:0000256" key="6">
    <source>
        <dbReference type="RuleBase" id="RU363076"/>
    </source>
</evidence>
<gene>
    <name evidence="7" type="ORF">GGR24_002094</name>
</gene>
<evidence type="ECO:0000256" key="5">
    <source>
        <dbReference type="ARBA" id="ARBA00023136"/>
    </source>
</evidence>
<dbReference type="InterPro" id="IPR045214">
    <property type="entry name" value="Surf1/Surf4"/>
</dbReference>
<name>A0A7W6D740_9HYPH</name>
<dbReference type="Proteomes" id="UP000528964">
    <property type="component" value="Unassembled WGS sequence"/>
</dbReference>
<comment type="caution">
    <text evidence="7">The sequence shown here is derived from an EMBL/GenBank/DDBJ whole genome shotgun (WGS) entry which is preliminary data.</text>
</comment>
<evidence type="ECO:0000313" key="8">
    <source>
        <dbReference type="Proteomes" id="UP000528964"/>
    </source>
</evidence>
<comment type="subcellular location">
    <subcellularLocation>
        <location evidence="6">Cell membrane</location>
        <topology evidence="6">Multi-pass membrane protein</topology>
    </subcellularLocation>
    <subcellularLocation>
        <location evidence="1">Membrane</location>
    </subcellularLocation>
</comment>
<comment type="similarity">
    <text evidence="2 6">Belongs to the SURF1 family.</text>
</comment>
<dbReference type="PANTHER" id="PTHR23427:SF2">
    <property type="entry name" value="SURFEIT LOCUS PROTEIN 1"/>
    <property type="match status" value="1"/>
</dbReference>
<keyword evidence="4 6" id="KW-1133">Transmembrane helix</keyword>
<evidence type="ECO:0000256" key="3">
    <source>
        <dbReference type="ARBA" id="ARBA00022692"/>
    </source>
</evidence>
<dbReference type="CDD" id="cd06662">
    <property type="entry name" value="SURF1"/>
    <property type="match status" value="1"/>
</dbReference>
<keyword evidence="3 6" id="KW-0812">Transmembrane</keyword>
<evidence type="ECO:0000256" key="2">
    <source>
        <dbReference type="ARBA" id="ARBA00007165"/>
    </source>
</evidence>
<evidence type="ECO:0000256" key="1">
    <source>
        <dbReference type="ARBA" id="ARBA00004370"/>
    </source>
</evidence>
<organism evidence="7 8">
    <name type="scientific">Hansschlegelia beijingensis</name>
    <dbReference type="NCBI Taxonomy" id="1133344"/>
    <lineage>
        <taxon>Bacteria</taxon>
        <taxon>Pseudomonadati</taxon>
        <taxon>Pseudomonadota</taxon>
        <taxon>Alphaproteobacteria</taxon>
        <taxon>Hyphomicrobiales</taxon>
        <taxon>Methylopilaceae</taxon>
        <taxon>Hansschlegelia</taxon>
    </lineage>
</organism>
<evidence type="ECO:0000256" key="4">
    <source>
        <dbReference type="ARBA" id="ARBA00022989"/>
    </source>
</evidence>
<comment type="caution">
    <text evidence="6">Lacks conserved residue(s) required for the propagation of feature annotation.</text>
</comment>
<dbReference type="PROSITE" id="PS50895">
    <property type="entry name" value="SURF1"/>
    <property type="match status" value="1"/>
</dbReference>
<keyword evidence="8" id="KW-1185">Reference proteome</keyword>
<accession>A0A7W6D740</accession>
<dbReference type="AlphaFoldDB" id="A0A7W6D740"/>
<dbReference type="PANTHER" id="PTHR23427">
    <property type="entry name" value="SURFEIT LOCUS PROTEIN"/>
    <property type="match status" value="1"/>
</dbReference>
<proteinExistence type="inferred from homology"/>
<dbReference type="RefSeq" id="WP_183395298.1">
    <property type="nucleotide sequence ID" value="NZ_JACIDR010000003.1"/>
</dbReference>
<dbReference type="EMBL" id="JACIDR010000003">
    <property type="protein sequence ID" value="MBB3973424.1"/>
    <property type="molecule type" value="Genomic_DNA"/>
</dbReference>
<evidence type="ECO:0000313" key="7">
    <source>
        <dbReference type="EMBL" id="MBB3973424.1"/>
    </source>
</evidence>
<feature type="transmembrane region" description="Helical" evidence="6">
    <location>
        <begin position="222"/>
        <end position="242"/>
    </location>
</feature>
<keyword evidence="6" id="KW-1003">Cell membrane</keyword>
<dbReference type="GO" id="GO:0005886">
    <property type="term" value="C:plasma membrane"/>
    <property type="evidence" value="ECO:0007669"/>
    <property type="project" value="UniProtKB-SubCell"/>
</dbReference>
<sequence length="251" mass="27289">MSAAAAPRRGLLRAGLATLVAAAILVGLGAWQLERLAWKEALIATIAERMAAPPAPLPAPSEWSKLDLDQWRYRRVQAIGTFDPTREVRIYTLLTDQKGPYAGPGYWIIEPLRLRDGGTVLVNRGFVPESRADPASRPDGHTVGETTVVGLLREPEDRNMFTPADAPEKRLFFTRDPQAIAAALGLSDAAPFTIDADATPNPGGLPQGGETRLAFPNRHLEYALTWFGLAGALCAVFAAFAWQTLRPGRRR</sequence>
<reference evidence="7 8" key="1">
    <citation type="submission" date="2020-08" db="EMBL/GenBank/DDBJ databases">
        <title>Genomic Encyclopedia of Type Strains, Phase IV (KMG-IV): sequencing the most valuable type-strain genomes for metagenomic binning, comparative biology and taxonomic classification.</title>
        <authorList>
            <person name="Goeker M."/>
        </authorList>
    </citation>
    <scope>NUCLEOTIDE SEQUENCE [LARGE SCALE GENOMIC DNA]</scope>
    <source>
        <strain evidence="7 8">DSM 25481</strain>
    </source>
</reference>